<organism evidence="1">
    <name type="scientific">bioreactor metagenome</name>
    <dbReference type="NCBI Taxonomy" id="1076179"/>
    <lineage>
        <taxon>unclassified sequences</taxon>
        <taxon>metagenomes</taxon>
        <taxon>ecological metagenomes</taxon>
    </lineage>
</organism>
<protein>
    <submittedName>
        <fullName evidence="1">Uncharacterized protein</fullName>
    </submittedName>
</protein>
<name>A0A644TKG6_9ZZZZ</name>
<dbReference type="AlphaFoldDB" id="A0A644TKG6"/>
<sequence length="61" mass="6906">MSDKSKLSIEIQLEDGDINVISTSPVDFILDPKDKTLLLIALHQLKEKIENNKLDIEVLKC</sequence>
<comment type="caution">
    <text evidence="1">The sequence shown here is derived from an EMBL/GenBank/DDBJ whole genome shotgun (WGS) entry which is preliminary data.</text>
</comment>
<accession>A0A644TKG6</accession>
<gene>
    <name evidence="1" type="ORF">SDC9_11870</name>
</gene>
<proteinExistence type="predicted"/>
<reference evidence="1" key="1">
    <citation type="submission" date="2019-08" db="EMBL/GenBank/DDBJ databases">
        <authorList>
            <person name="Kucharzyk K."/>
            <person name="Murdoch R.W."/>
            <person name="Higgins S."/>
            <person name="Loffler F."/>
        </authorList>
    </citation>
    <scope>NUCLEOTIDE SEQUENCE</scope>
</reference>
<dbReference type="EMBL" id="VSSQ01000031">
    <property type="protein sequence ID" value="MPL66201.1"/>
    <property type="molecule type" value="Genomic_DNA"/>
</dbReference>
<evidence type="ECO:0000313" key="1">
    <source>
        <dbReference type="EMBL" id="MPL66201.1"/>
    </source>
</evidence>